<accession>A0A6J4UN82</accession>
<reference evidence="9" key="1">
    <citation type="submission" date="2020-02" db="EMBL/GenBank/DDBJ databases">
        <authorList>
            <person name="Meier V. D."/>
        </authorList>
    </citation>
    <scope>NUCLEOTIDE SEQUENCE</scope>
    <source>
        <strain evidence="9">AVDCRST_MAG19</strain>
    </source>
</reference>
<name>A0A6J4UN82_9BACT</name>
<dbReference type="Pfam" id="PF00528">
    <property type="entry name" value="BPD_transp_1"/>
    <property type="match status" value="1"/>
</dbReference>
<evidence type="ECO:0000313" key="9">
    <source>
        <dbReference type="EMBL" id="CAA9553850.1"/>
    </source>
</evidence>
<dbReference type="SUPFAM" id="SSF161098">
    <property type="entry name" value="MetI-like"/>
    <property type="match status" value="1"/>
</dbReference>
<organism evidence="9">
    <name type="scientific">uncultured Thermomicrobiales bacterium</name>
    <dbReference type="NCBI Taxonomy" id="1645740"/>
    <lineage>
        <taxon>Bacteria</taxon>
        <taxon>Pseudomonadati</taxon>
        <taxon>Thermomicrobiota</taxon>
        <taxon>Thermomicrobia</taxon>
        <taxon>Thermomicrobiales</taxon>
        <taxon>environmental samples</taxon>
    </lineage>
</organism>
<dbReference type="Gene3D" id="1.10.3720.10">
    <property type="entry name" value="MetI-like"/>
    <property type="match status" value="1"/>
</dbReference>
<evidence type="ECO:0000256" key="4">
    <source>
        <dbReference type="ARBA" id="ARBA00022692"/>
    </source>
</evidence>
<comment type="subcellular location">
    <subcellularLocation>
        <location evidence="1 7">Cell membrane</location>
        <topology evidence="1 7">Multi-pass membrane protein</topology>
    </subcellularLocation>
</comment>
<evidence type="ECO:0000259" key="8">
    <source>
        <dbReference type="PROSITE" id="PS50928"/>
    </source>
</evidence>
<comment type="similarity">
    <text evidence="7">Belongs to the binding-protein-dependent transport system permease family.</text>
</comment>
<dbReference type="GO" id="GO:0005886">
    <property type="term" value="C:plasma membrane"/>
    <property type="evidence" value="ECO:0007669"/>
    <property type="project" value="UniProtKB-SubCell"/>
</dbReference>
<dbReference type="InterPro" id="IPR035906">
    <property type="entry name" value="MetI-like_sf"/>
</dbReference>
<evidence type="ECO:0000256" key="3">
    <source>
        <dbReference type="ARBA" id="ARBA00022475"/>
    </source>
</evidence>
<dbReference type="PROSITE" id="PS50928">
    <property type="entry name" value="ABC_TM1"/>
    <property type="match status" value="1"/>
</dbReference>
<dbReference type="PANTHER" id="PTHR43744:SF12">
    <property type="entry name" value="ABC TRANSPORTER PERMEASE PROTEIN MG189-RELATED"/>
    <property type="match status" value="1"/>
</dbReference>
<feature type="transmembrane region" description="Helical" evidence="7">
    <location>
        <begin position="129"/>
        <end position="153"/>
    </location>
</feature>
<gene>
    <name evidence="9" type="ORF">AVDCRST_MAG19-1052</name>
</gene>
<proteinExistence type="inferred from homology"/>
<feature type="transmembrane region" description="Helical" evidence="7">
    <location>
        <begin position="38"/>
        <end position="59"/>
    </location>
</feature>
<feature type="transmembrane region" description="Helical" evidence="7">
    <location>
        <begin position="165"/>
        <end position="185"/>
    </location>
</feature>
<keyword evidence="3" id="KW-1003">Cell membrane</keyword>
<dbReference type="EMBL" id="CADCWL010000042">
    <property type="protein sequence ID" value="CAA9553850.1"/>
    <property type="molecule type" value="Genomic_DNA"/>
</dbReference>
<evidence type="ECO:0000256" key="2">
    <source>
        <dbReference type="ARBA" id="ARBA00022448"/>
    </source>
</evidence>
<dbReference type="PANTHER" id="PTHR43744">
    <property type="entry name" value="ABC TRANSPORTER PERMEASE PROTEIN MG189-RELATED-RELATED"/>
    <property type="match status" value="1"/>
</dbReference>
<dbReference type="GO" id="GO:0055085">
    <property type="term" value="P:transmembrane transport"/>
    <property type="evidence" value="ECO:0007669"/>
    <property type="project" value="InterPro"/>
</dbReference>
<evidence type="ECO:0000256" key="5">
    <source>
        <dbReference type="ARBA" id="ARBA00022989"/>
    </source>
</evidence>
<feature type="transmembrane region" description="Helical" evidence="7">
    <location>
        <begin position="93"/>
        <end position="117"/>
    </location>
</feature>
<feature type="transmembrane region" description="Helical" evidence="7">
    <location>
        <begin position="206"/>
        <end position="228"/>
    </location>
</feature>
<dbReference type="CDD" id="cd06261">
    <property type="entry name" value="TM_PBP2"/>
    <property type="match status" value="1"/>
</dbReference>
<sequence length="302" mass="32990">MNAPAIRTVEEAPAALVRERPVAGSGVGSATGAGLTQILLAGWAVAVIFPFVWMVVTALKADPEILSSPWRLPAAAQWDNFARAWTQARIGRFFFNTLLVLAGSLAGTLLVSSMAAYVLARFPFPGRNVVFYGFVAGLMFPVFLALVPLYFLVDDLGLLGTYQGLILVYIAYSLPFTIFFLTAFFKTLPNEVGEAAILDGASQYQIFFQIMLPLAKPGLIAMGIFNFLGQWNQFLLPLVLMPDENRYLLSQGLYFLAVQQGYQNDYGALFAAMTITMIPTLVVYVLFQRRLEAGLTAGALKG</sequence>
<dbReference type="AlphaFoldDB" id="A0A6J4UN82"/>
<keyword evidence="2 7" id="KW-0813">Transport</keyword>
<keyword evidence="6 7" id="KW-0472">Membrane</keyword>
<feature type="domain" description="ABC transmembrane type-1" evidence="8">
    <location>
        <begin position="94"/>
        <end position="287"/>
    </location>
</feature>
<keyword evidence="4 7" id="KW-0812">Transmembrane</keyword>
<evidence type="ECO:0000256" key="7">
    <source>
        <dbReference type="RuleBase" id="RU363032"/>
    </source>
</evidence>
<evidence type="ECO:0000256" key="6">
    <source>
        <dbReference type="ARBA" id="ARBA00023136"/>
    </source>
</evidence>
<dbReference type="InterPro" id="IPR000515">
    <property type="entry name" value="MetI-like"/>
</dbReference>
<evidence type="ECO:0000256" key="1">
    <source>
        <dbReference type="ARBA" id="ARBA00004651"/>
    </source>
</evidence>
<protein>
    <submittedName>
        <fullName evidence="9">Multiple sugar ABC transporter, membrane-spanning permease protein MsmG</fullName>
    </submittedName>
</protein>
<keyword evidence="5 7" id="KW-1133">Transmembrane helix</keyword>
<feature type="transmembrane region" description="Helical" evidence="7">
    <location>
        <begin position="266"/>
        <end position="287"/>
    </location>
</feature>